<accession>A0AB39XAK5</accession>
<dbReference type="RefSeq" id="WP_369743378.1">
    <property type="nucleotide sequence ID" value="NZ_CP165718.1"/>
</dbReference>
<sequence>MAYGTLFRALAVLAVAGWFFLELLRPNNLLLRPSVPALIATVYIVYIAVIDYLQYGGAGLIQNFQLFIAFYFLYVIESRRNNVESLRPVFWWVLLTLPITYIKTIYTLWFVNGHAMRLAVRSGDTAMQIAQEGVGGYGLAYSTVIMVPALLMLFKYSNQMTIKWWQKLLIAANLVLAVTLVLSSGFTIAVLTLIATLGTLVILAKVTLARALLATFLAALLLIGYKPVLQTSLTAIQPLTQGTNYFIKIRDVLETLEQGEAQGTASDRIVRWERSAKIFLEHPILGVWSNRDIGKHSEILDTFARLGIFFGVIFVYLVIYIPIRYLGTSMRTNGLVLASLVCMAAVTFMNNFVASQGMALFLFLPVSIALLTYNTMPRIKNIE</sequence>
<dbReference type="AlphaFoldDB" id="A0AB39XAK5"/>
<feature type="transmembrane region" description="Helical" evidence="1">
    <location>
        <begin position="137"/>
        <end position="156"/>
    </location>
</feature>
<dbReference type="EMBL" id="CP165718">
    <property type="protein sequence ID" value="XDV10087.1"/>
    <property type="molecule type" value="Genomic_DNA"/>
</dbReference>
<organism evidence="2">
    <name type="scientific">Pseudidiomarina sp. PP-1MA</name>
    <dbReference type="NCBI Taxonomy" id="3237706"/>
    <lineage>
        <taxon>Bacteria</taxon>
        <taxon>Pseudomonadati</taxon>
        <taxon>Pseudomonadota</taxon>
        <taxon>Gammaproteobacteria</taxon>
        <taxon>Alteromonadales</taxon>
        <taxon>Idiomarinaceae</taxon>
        <taxon>Pseudidiomarina</taxon>
    </lineage>
</organism>
<feature type="transmembrane region" description="Helical" evidence="1">
    <location>
        <begin position="168"/>
        <end position="194"/>
    </location>
</feature>
<feature type="transmembrane region" description="Helical" evidence="1">
    <location>
        <begin position="360"/>
        <end position="376"/>
    </location>
</feature>
<evidence type="ECO:0008006" key="3">
    <source>
        <dbReference type="Google" id="ProtNLM"/>
    </source>
</evidence>
<keyword evidence="1" id="KW-1133">Transmembrane helix</keyword>
<gene>
    <name evidence="2" type="ORF">AB8S08_02465</name>
</gene>
<evidence type="ECO:0000313" key="2">
    <source>
        <dbReference type="EMBL" id="XDV10087.1"/>
    </source>
</evidence>
<keyword evidence="1" id="KW-0472">Membrane</keyword>
<protein>
    <recommendedName>
        <fullName evidence="3">O-antigen ligase</fullName>
    </recommendedName>
</protein>
<feature type="transmembrane region" description="Helical" evidence="1">
    <location>
        <begin position="303"/>
        <end position="323"/>
    </location>
</feature>
<reference evidence="2" key="1">
    <citation type="submission" date="2024-07" db="EMBL/GenBank/DDBJ databases">
        <title>Whole genome sequence of bacterial strains from algal surface.</title>
        <authorList>
            <person name="Kumar P."/>
        </authorList>
    </citation>
    <scope>NUCLEOTIDE SEQUENCE</scope>
    <source>
        <strain evidence="2">PP-1MA</strain>
    </source>
</reference>
<proteinExistence type="predicted"/>
<feature type="transmembrane region" description="Helical" evidence="1">
    <location>
        <begin position="6"/>
        <end position="24"/>
    </location>
</feature>
<evidence type="ECO:0000256" key="1">
    <source>
        <dbReference type="SAM" id="Phobius"/>
    </source>
</evidence>
<name>A0AB39XAK5_9GAMM</name>
<keyword evidence="1" id="KW-0812">Transmembrane</keyword>
<feature type="transmembrane region" description="Helical" evidence="1">
    <location>
        <begin position="200"/>
        <end position="223"/>
    </location>
</feature>
<feature type="transmembrane region" description="Helical" evidence="1">
    <location>
        <begin position="60"/>
        <end position="77"/>
    </location>
</feature>
<feature type="transmembrane region" description="Helical" evidence="1">
    <location>
        <begin position="89"/>
        <end position="111"/>
    </location>
</feature>
<feature type="transmembrane region" description="Helical" evidence="1">
    <location>
        <begin position="36"/>
        <end position="54"/>
    </location>
</feature>